<dbReference type="EMBL" id="JBHUMD010000024">
    <property type="protein sequence ID" value="MFD2602343.1"/>
    <property type="molecule type" value="Genomic_DNA"/>
</dbReference>
<keyword evidence="1" id="KW-1133">Transmembrane helix</keyword>
<keyword evidence="1" id="KW-0472">Membrane</keyword>
<dbReference type="InterPro" id="IPR043739">
    <property type="entry name" value="DUF5684"/>
</dbReference>
<feature type="transmembrane region" description="Helical" evidence="1">
    <location>
        <begin position="41"/>
        <end position="59"/>
    </location>
</feature>
<dbReference type="Pfam" id="PF18936">
    <property type="entry name" value="DUF5684"/>
    <property type="match status" value="1"/>
</dbReference>
<dbReference type="RefSeq" id="WP_379820809.1">
    <property type="nucleotide sequence ID" value="NZ_JBHUMD010000024.1"/>
</dbReference>
<dbReference type="Proteomes" id="UP001597480">
    <property type="component" value="Unassembled WGS sequence"/>
</dbReference>
<feature type="transmembrane region" description="Helical" evidence="1">
    <location>
        <begin position="12"/>
        <end position="35"/>
    </location>
</feature>
<comment type="caution">
    <text evidence="2">The sequence shown here is derived from an EMBL/GenBank/DDBJ whole genome shotgun (WGS) entry which is preliminary data.</text>
</comment>
<sequence>MEEVGVAGLLGLFMTIFLISLVLSIIVIASMWTLFNKAGKPGWAAIVPIYSTLVLLEIIKKPWWWLLLMLIPLVNIVYAIWATNLFVKSFGKDEGFTVGVLLLPYVFYPILAFNKDTRYIHNTTNEFNTIGTNEV</sequence>
<keyword evidence="3" id="KW-1185">Reference proteome</keyword>
<feature type="transmembrane region" description="Helical" evidence="1">
    <location>
        <begin position="95"/>
        <end position="113"/>
    </location>
</feature>
<evidence type="ECO:0000313" key="3">
    <source>
        <dbReference type="Proteomes" id="UP001597480"/>
    </source>
</evidence>
<evidence type="ECO:0000256" key="1">
    <source>
        <dbReference type="SAM" id="Phobius"/>
    </source>
</evidence>
<reference evidence="3" key="1">
    <citation type="journal article" date="2019" name="Int. J. Syst. Evol. Microbiol.">
        <title>The Global Catalogue of Microorganisms (GCM) 10K type strain sequencing project: providing services to taxonomists for standard genome sequencing and annotation.</title>
        <authorList>
            <consortium name="The Broad Institute Genomics Platform"/>
            <consortium name="The Broad Institute Genome Sequencing Center for Infectious Disease"/>
            <person name="Wu L."/>
            <person name="Ma J."/>
        </authorList>
    </citation>
    <scope>NUCLEOTIDE SEQUENCE [LARGE SCALE GENOMIC DNA]</scope>
    <source>
        <strain evidence="3">KCTC 42107</strain>
    </source>
</reference>
<keyword evidence="1" id="KW-0812">Transmembrane</keyword>
<accession>A0ABW5NUA3</accession>
<feature type="transmembrane region" description="Helical" evidence="1">
    <location>
        <begin position="64"/>
        <end position="83"/>
    </location>
</feature>
<organism evidence="2 3">
    <name type="scientific">Flavobacterium suzhouense</name>
    <dbReference type="NCBI Taxonomy" id="1529638"/>
    <lineage>
        <taxon>Bacteria</taxon>
        <taxon>Pseudomonadati</taxon>
        <taxon>Bacteroidota</taxon>
        <taxon>Flavobacteriia</taxon>
        <taxon>Flavobacteriales</taxon>
        <taxon>Flavobacteriaceae</taxon>
        <taxon>Flavobacterium</taxon>
    </lineage>
</organism>
<gene>
    <name evidence="2" type="ORF">ACFSR3_09785</name>
</gene>
<proteinExistence type="predicted"/>
<protein>
    <submittedName>
        <fullName evidence="2">DUF5684 domain-containing protein</fullName>
    </submittedName>
</protein>
<evidence type="ECO:0000313" key="2">
    <source>
        <dbReference type="EMBL" id="MFD2602343.1"/>
    </source>
</evidence>
<name>A0ABW5NUA3_9FLAO</name>